<dbReference type="EMBL" id="WJIF01000010">
    <property type="protein sequence ID" value="MRG61229.1"/>
    <property type="molecule type" value="Genomic_DNA"/>
</dbReference>
<dbReference type="AlphaFoldDB" id="A0A6I2F9B4"/>
<dbReference type="PANTHER" id="PTHR34580">
    <property type="match status" value="1"/>
</dbReference>
<dbReference type="Pfam" id="PF08279">
    <property type="entry name" value="HTH_11"/>
    <property type="match status" value="1"/>
</dbReference>
<evidence type="ECO:0000256" key="1">
    <source>
        <dbReference type="ARBA" id="ARBA00023015"/>
    </source>
</evidence>
<dbReference type="PANTHER" id="PTHR34580:SF3">
    <property type="entry name" value="PROTEIN PAFB"/>
    <property type="match status" value="1"/>
</dbReference>
<reference evidence="5 6" key="1">
    <citation type="submission" date="2019-10" db="EMBL/GenBank/DDBJ databases">
        <authorList>
            <person name="Nie G."/>
            <person name="Ming H."/>
            <person name="Yi B."/>
        </authorList>
    </citation>
    <scope>NUCLEOTIDE SEQUENCE [LARGE SCALE GENOMIC DNA]</scope>
    <source>
        <strain evidence="5 6">CFH 90414</strain>
    </source>
</reference>
<keyword evidence="1" id="KW-0805">Transcription regulation</keyword>
<accession>A0A6I2F9B4</accession>
<evidence type="ECO:0000313" key="6">
    <source>
        <dbReference type="Proteomes" id="UP000431080"/>
    </source>
</evidence>
<dbReference type="Gene3D" id="1.10.10.10">
    <property type="entry name" value="Winged helix-like DNA-binding domain superfamily/Winged helix DNA-binding domain"/>
    <property type="match status" value="1"/>
</dbReference>
<organism evidence="5 6">
    <name type="scientific">Agromyces agglutinans</name>
    <dbReference type="NCBI Taxonomy" id="2662258"/>
    <lineage>
        <taxon>Bacteria</taxon>
        <taxon>Bacillati</taxon>
        <taxon>Actinomycetota</taxon>
        <taxon>Actinomycetes</taxon>
        <taxon>Micrococcales</taxon>
        <taxon>Microbacteriaceae</taxon>
        <taxon>Agromyces</taxon>
    </lineage>
</organism>
<dbReference type="GO" id="GO:0003700">
    <property type="term" value="F:DNA-binding transcription factor activity"/>
    <property type="evidence" value="ECO:0007669"/>
    <property type="project" value="InterPro"/>
</dbReference>
<dbReference type="InterPro" id="IPR013196">
    <property type="entry name" value="HTH_11"/>
</dbReference>
<dbReference type="InterPro" id="IPR036390">
    <property type="entry name" value="WH_DNA-bd_sf"/>
</dbReference>
<comment type="caution">
    <text evidence="5">The sequence shown here is derived from an EMBL/GenBank/DDBJ whole genome shotgun (WGS) entry which is preliminary data.</text>
</comment>
<dbReference type="Proteomes" id="UP000431080">
    <property type="component" value="Unassembled WGS sequence"/>
</dbReference>
<dbReference type="SUPFAM" id="SSF46785">
    <property type="entry name" value="Winged helix' DNA-binding domain"/>
    <property type="match status" value="1"/>
</dbReference>
<dbReference type="PROSITE" id="PS51000">
    <property type="entry name" value="HTH_DEOR_2"/>
    <property type="match status" value="1"/>
</dbReference>
<proteinExistence type="predicted"/>
<keyword evidence="2" id="KW-0238">DNA-binding</keyword>
<dbReference type="RefSeq" id="WP_153685648.1">
    <property type="nucleotide sequence ID" value="NZ_WJIF01000010.1"/>
</dbReference>
<dbReference type="InterPro" id="IPR018356">
    <property type="entry name" value="Tscrpt_reg_HTH_DeoR_CS"/>
</dbReference>
<evidence type="ECO:0000259" key="4">
    <source>
        <dbReference type="PROSITE" id="PS51000"/>
    </source>
</evidence>
<keyword evidence="6" id="KW-1185">Reference proteome</keyword>
<name>A0A6I2F9B4_9MICO</name>
<dbReference type="InterPro" id="IPR051534">
    <property type="entry name" value="CBASS_pafABC_assoc_protein"/>
</dbReference>
<evidence type="ECO:0000256" key="3">
    <source>
        <dbReference type="ARBA" id="ARBA00023163"/>
    </source>
</evidence>
<dbReference type="PROSITE" id="PS00894">
    <property type="entry name" value="HTH_DEOR_1"/>
    <property type="match status" value="1"/>
</dbReference>
<feature type="domain" description="HTH deoR-type" evidence="4">
    <location>
        <begin position="5"/>
        <end position="71"/>
    </location>
</feature>
<sequence>MALETAARRLAMLGLLQSRPEWSGPELAERLGVTTRTIRNDIEVLRALDYPVHATRGATGAYRLGAGGRLPPLLLDDEEAVAVAVGLHAATGLAGVDESGRRVLAKLEQVLPARLRSSVEALTRAVGRAPENIGTDAPDPEVDPAVLRQVATAISDVEWLRFDVAGDAGSTGDAGAAPDAGGAGEAGNAQRLVEPYRLLSWQRRWYLVGRDPVSQEWDVWRLDAITPRMPTRRRFSPVPPPGGDLTAFMMRRVAASGWNVHARLRIAAPAEAVLARINPSVGAVEAISETESMLVTGADSLDTVAAYIGMLNMEFTVDSPPELVPLLRAIGERYLRTAAASAP</sequence>
<dbReference type="Pfam" id="PF13280">
    <property type="entry name" value="WYL"/>
    <property type="match status" value="1"/>
</dbReference>
<evidence type="ECO:0000313" key="5">
    <source>
        <dbReference type="EMBL" id="MRG61229.1"/>
    </source>
</evidence>
<evidence type="ECO:0000256" key="2">
    <source>
        <dbReference type="ARBA" id="ARBA00023125"/>
    </source>
</evidence>
<dbReference type="InterPro" id="IPR026881">
    <property type="entry name" value="WYL_dom"/>
</dbReference>
<dbReference type="GO" id="GO:0003677">
    <property type="term" value="F:DNA binding"/>
    <property type="evidence" value="ECO:0007669"/>
    <property type="project" value="UniProtKB-KW"/>
</dbReference>
<dbReference type="InterPro" id="IPR001034">
    <property type="entry name" value="DeoR_HTH"/>
</dbReference>
<dbReference type="PROSITE" id="PS52050">
    <property type="entry name" value="WYL"/>
    <property type="match status" value="1"/>
</dbReference>
<keyword evidence="3" id="KW-0804">Transcription</keyword>
<dbReference type="InterPro" id="IPR036388">
    <property type="entry name" value="WH-like_DNA-bd_sf"/>
</dbReference>
<protein>
    <submittedName>
        <fullName evidence="5">WYL domain-containing protein</fullName>
    </submittedName>
</protein>
<gene>
    <name evidence="5" type="ORF">GE115_15345</name>
</gene>